<dbReference type="EMBL" id="WIUZ02000017">
    <property type="protein sequence ID" value="KAF9780048.1"/>
    <property type="molecule type" value="Genomic_DNA"/>
</dbReference>
<proteinExistence type="inferred from homology"/>
<gene>
    <name evidence="13" type="ORF">BJ322DRAFT_306687</name>
</gene>
<evidence type="ECO:0000256" key="3">
    <source>
        <dbReference type="ARBA" id="ARBA00022816"/>
    </source>
</evidence>
<feature type="domain" description="Nucleoporin Nup188 N-terminal subdomain III" evidence="12">
    <location>
        <begin position="682"/>
        <end position="1091"/>
    </location>
</feature>
<keyword evidence="2" id="KW-0813">Transport</keyword>
<name>A0A9P6H636_9AGAM</name>
<comment type="subcellular location">
    <subcellularLocation>
        <location evidence="1">Nucleus</location>
        <location evidence="1">Nuclear pore complex</location>
    </subcellularLocation>
</comment>
<evidence type="ECO:0000313" key="14">
    <source>
        <dbReference type="Proteomes" id="UP000736335"/>
    </source>
</evidence>
<organism evidence="13 14">
    <name type="scientific">Thelephora terrestris</name>
    <dbReference type="NCBI Taxonomy" id="56493"/>
    <lineage>
        <taxon>Eukaryota</taxon>
        <taxon>Fungi</taxon>
        <taxon>Dikarya</taxon>
        <taxon>Basidiomycota</taxon>
        <taxon>Agaricomycotina</taxon>
        <taxon>Agaricomycetes</taxon>
        <taxon>Thelephorales</taxon>
        <taxon>Thelephoraceae</taxon>
        <taxon>Thelephora</taxon>
    </lineage>
</organism>
<dbReference type="InterPro" id="IPR018864">
    <property type="entry name" value="Nucleoporin_Nup188_N"/>
</dbReference>
<feature type="region of interest" description="Disordered" evidence="10">
    <location>
        <begin position="1928"/>
        <end position="1963"/>
    </location>
</feature>
<dbReference type="GO" id="GO:0006606">
    <property type="term" value="P:protein import into nucleus"/>
    <property type="evidence" value="ECO:0007669"/>
    <property type="project" value="TreeGrafter"/>
</dbReference>
<evidence type="ECO:0000259" key="11">
    <source>
        <dbReference type="Pfam" id="PF10487"/>
    </source>
</evidence>
<dbReference type="GO" id="GO:0051028">
    <property type="term" value="P:mRNA transport"/>
    <property type="evidence" value="ECO:0007669"/>
    <property type="project" value="UniProtKB-KW"/>
</dbReference>
<evidence type="ECO:0000256" key="6">
    <source>
        <dbReference type="ARBA" id="ARBA00023132"/>
    </source>
</evidence>
<dbReference type="InterPro" id="IPR048883">
    <property type="entry name" value="Nup188_N-subdom_III"/>
</dbReference>
<reference evidence="13" key="1">
    <citation type="journal article" date="2020" name="Nat. Commun.">
        <title>Large-scale genome sequencing of mycorrhizal fungi provides insights into the early evolution of symbiotic traits.</title>
        <authorList>
            <person name="Miyauchi S."/>
            <person name="Kiss E."/>
            <person name="Kuo A."/>
            <person name="Drula E."/>
            <person name="Kohler A."/>
            <person name="Sanchez-Garcia M."/>
            <person name="Morin E."/>
            <person name="Andreopoulos B."/>
            <person name="Barry K.W."/>
            <person name="Bonito G."/>
            <person name="Buee M."/>
            <person name="Carver A."/>
            <person name="Chen C."/>
            <person name="Cichocki N."/>
            <person name="Clum A."/>
            <person name="Culley D."/>
            <person name="Crous P.W."/>
            <person name="Fauchery L."/>
            <person name="Girlanda M."/>
            <person name="Hayes R.D."/>
            <person name="Keri Z."/>
            <person name="LaButti K."/>
            <person name="Lipzen A."/>
            <person name="Lombard V."/>
            <person name="Magnuson J."/>
            <person name="Maillard F."/>
            <person name="Murat C."/>
            <person name="Nolan M."/>
            <person name="Ohm R.A."/>
            <person name="Pangilinan J."/>
            <person name="Pereira M.F."/>
            <person name="Perotto S."/>
            <person name="Peter M."/>
            <person name="Pfister S."/>
            <person name="Riley R."/>
            <person name="Sitrit Y."/>
            <person name="Stielow J.B."/>
            <person name="Szollosi G."/>
            <person name="Zifcakova L."/>
            <person name="Stursova M."/>
            <person name="Spatafora J.W."/>
            <person name="Tedersoo L."/>
            <person name="Vaario L.M."/>
            <person name="Yamada A."/>
            <person name="Yan M."/>
            <person name="Wang P."/>
            <person name="Xu J."/>
            <person name="Bruns T."/>
            <person name="Baldrian P."/>
            <person name="Vilgalys R."/>
            <person name="Dunand C."/>
            <person name="Henrissat B."/>
            <person name="Grigoriev I.V."/>
            <person name="Hibbett D."/>
            <person name="Nagy L.G."/>
            <person name="Martin F.M."/>
        </authorList>
    </citation>
    <scope>NUCLEOTIDE SEQUENCE</scope>
    <source>
        <strain evidence="13">UH-Tt-Lm1</strain>
    </source>
</reference>
<accession>A0A9P6H636</accession>
<dbReference type="Proteomes" id="UP000736335">
    <property type="component" value="Unassembled WGS sequence"/>
</dbReference>
<evidence type="ECO:0000256" key="10">
    <source>
        <dbReference type="SAM" id="MobiDB-lite"/>
    </source>
</evidence>
<reference evidence="13" key="2">
    <citation type="submission" date="2020-11" db="EMBL/GenBank/DDBJ databases">
        <authorList>
            <consortium name="DOE Joint Genome Institute"/>
            <person name="Kuo A."/>
            <person name="Miyauchi S."/>
            <person name="Kiss E."/>
            <person name="Drula E."/>
            <person name="Kohler A."/>
            <person name="Sanchez-Garcia M."/>
            <person name="Andreopoulos B."/>
            <person name="Barry K.W."/>
            <person name="Bonito G."/>
            <person name="Buee M."/>
            <person name="Carver A."/>
            <person name="Chen C."/>
            <person name="Cichocki N."/>
            <person name="Clum A."/>
            <person name="Culley D."/>
            <person name="Crous P.W."/>
            <person name="Fauchery L."/>
            <person name="Girlanda M."/>
            <person name="Hayes R."/>
            <person name="Keri Z."/>
            <person name="Labutti K."/>
            <person name="Lipzen A."/>
            <person name="Lombard V."/>
            <person name="Magnuson J."/>
            <person name="Maillard F."/>
            <person name="Morin E."/>
            <person name="Murat C."/>
            <person name="Nolan M."/>
            <person name="Ohm R."/>
            <person name="Pangilinan J."/>
            <person name="Pereira M."/>
            <person name="Perotto S."/>
            <person name="Peter M."/>
            <person name="Riley R."/>
            <person name="Sitrit Y."/>
            <person name="Stielow B."/>
            <person name="Szollosi G."/>
            <person name="Zifcakova L."/>
            <person name="Stursova M."/>
            <person name="Spatafora J.W."/>
            <person name="Tedersoo L."/>
            <person name="Vaario L.-M."/>
            <person name="Yamada A."/>
            <person name="Yan M."/>
            <person name="Wang P."/>
            <person name="Xu J."/>
            <person name="Bruns T."/>
            <person name="Baldrian P."/>
            <person name="Vilgalys R."/>
            <person name="Henrissat B."/>
            <person name="Grigoriev I.V."/>
            <person name="Hibbett D."/>
            <person name="Nagy L.G."/>
            <person name="Martin F.M."/>
        </authorList>
    </citation>
    <scope>NUCLEOTIDE SEQUENCE</scope>
    <source>
        <strain evidence="13">UH-Tt-Lm1</strain>
    </source>
</reference>
<evidence type="ECO:0000313" key="13">
    <source>
        <dbReference type="EMBL" id="KAF9780048.1"/>
    </source>
</evidence>
<keyword evidence="6" id="KW-0906">Nuclear pore complex</keyword>
<dbReference type="InterPro" id="IPR044840">
    <property type="entry name" value="Nup188"/>
</dbReference>
<dbReference type="GO" id="GO:0006405">
    <property type="term" value="P:RNA export from nucleus"/>
    <property type="evidence" value="ECO:0007669"/>
    <property type="project" value="TreeGrafter"/>
</dbReference>
<dbReference type="Pfam" id="PF10487">
    <property type="entry name" value="Nup188_N"/>
    <property type="match status" value="1"/>
</dbReference>
<dbReference type="GO" id="GO:0044611">
    <property type="term" value="C:nuclear pore inner ring"/>
    <property type="evidence" value="ECO:0007669"/>
    <property type="project" value="TreeGrafter"/>
</dbReference>
<dbReference type="GO" id="GO:0017056">
    <property type="term" value="F:structural constituent of nuclear pore"/>
    <property type="evidence" value="ECO:0007669"/>
    <property type="project" value="InterPro"/>
</dbReference>
<sequence>MLGEPSRRSNIIDVTYQELHLILTGEREGLSKEQVTAIIEPRVARLKNITEPFGKPSDVSQKTLESGSVTLADGTKWPVDEIDKVAAIALSDHFQIDQIHALVLFRAFIYNEGLPNEALVNETGSFTEQLIKVITPFYLSERLSILRVLIPLFRANESELDHAYDYAAVFLPKISPEGDRTFIKQVVSEYQRKTQAALPNHTNGDPRASSLWAKHCCMEQIILLEIMFWTMWSRVVCDGPIVMRIFETAYETRLGSEQANASYLLDEEGQQLQHDTTALWILLTLEILELERVGDSLDITLSPNETSIYVTYPEALQRIHELVMSQGDRQFGCTYLAWAFVLSRLQAAANELGGPPENYRTFFQTVAQTAGLRDKASLPLPQLMVQRCFDPDANVIELFHSLLTQSPLFVTGLHLRRGSALTESNAVAFRSVMKGLLMSLVDLMPVEMVPGFDTLVEAWIALFGRAEPASIEGICQQFWEYDSSEGITRRAIFDVARTRFPIQPQHLLRLARSMSAAGFLDTDPLSASALPPEGRLSNELRKGCALHVFRYLHHLNTYTQLIPASLCSGPHAIVDRFSERDNSSYGVSYTNLHPIKLPGGSILPARSVGRVVSGDTAEFVVVIWDHSHSGWKLILELLTDYANRRCNHYGIGGSFSTRVHPSSQVTTMRLQEIGLEQNVTSDELVVLDILDLLRSILADNPPLAKLLLESLESGESVVSHTNNDPPPDLVQLTTMILEEALSRSSNARSQTRIQLITSSLSVLASLLSIREYSLRVWLYLRSSSSLFSSDRAVGLVSSVLASERAVGHYTMTLSMLHLVQQLFNEASSAILVDDAKVVQLKEDVLLRAARFVHAHVWVEHAGWKYAQLGDRFEIGRRVTTFYSTVLTHSHPTVKDRPFAPLSQAVVEAFLTKASMSTIHPLVSSLTTAGTLFKTFHSSRRIGEVRRVMRLLESHLSFTRLLLNCKEPSSPAHLLEQALCGRITGGASSNDLSRVRSDPIDVLASYVISTKLGHIVPVEAMRVLHSLCTSLSLSEPSPPMLIGHLSNPEAAVNSLVRIVHNPYEDLDLRMSVWNFISLAVDTEPALAGLLVAGKFKATSAKGKEKEESTSSKTPSAIEIASATMEQWKDLWDANPRVLACILRFLDITWQHAFEHKATLNALRGDTQFWNRLVCCAKEELGPIPDSITQSYVVGDNGEPRSDLHEAVSVHACRTMAKSHALRIIALDMEHFGKGPDGKRAEKSQSYLAIEPVFKAEEELNDYILEAAATPYQPQIFDDLTETARSMVPSLVLNHLRIQTPDCEREFGDNFTFSRELLRSRLQLEEEDVQMMDIKLTSMNLNLSLTYAQSALMSSWRYLLLQTVPFLRAAPSIRPHVLSLVASISEAIASEKRSGEMMATIYEERLSLLLALLELAWFSSDDTEGEIQSFVLLVGNVRGIILSDTQPPAKSFLGRLTAPFHRALLQIMYFCARHSRSLYRRRKVLSAEQRLDVGAFLDSSLNLVIDALRLCFESALTRFDLDLDQDLELLVAVFGQCTRLDVNLSPTTWLTKCQEANVFGASLRLFARTDLVGLSDLPLLRTRRQPLYASHILTFHMALASIPSAAERLASEGVLLAYGENTISNAIRSGSIDVTIPELPGDRSPAHKAYCSMLAVVSGVTSALGRQTHFDNEVSGFVQLYGDQLSRALSWSIGDPLTLPYLEELEQVVNLFAAIARNLPLMTRPSESVTRILGVFTTHALTLLQHLNYALTHPNHLASLLEPVTTLERELIEKDRKSSFQSSSEIIDPMKRPFLTRLIHRLFKLTNGIMGGLADISGAERVLIGEQQDWLLQEALVIPHSKVVVGEPASLGTLFELGNCTLDILRLLIDRPPGQTITPAAAKATTGYEKPLDVREAVSATKQTLETVLVYAVTQMAMWLSKPEFDAKSGGFGSADMDTEEPLPEQKGLESLSGKERRGQRRATMSMADRLRRGMTGEMATDLQTLLEKTTPVMEKAQKLVGGEDIDIIAILSQFLKEHILAA</sequence>
<dbReference type="PANTHER" id="PTHR31431:SF1">
    <property type="entry name" value="NUCLEOPORIN NUP188"/>
    <property type="match status" value="1"/>
</dbReference>
<keyword evidence="4" id="KW-0653">Protein transport</keyword>
<comment type="caution">
    <text evidence="13">The sequence shown here is derived from an EMBL/GenBank/DDBJ whole genome shotgun (WGS) entry which is preliminary data.</text>
</comment>
<evidence type="ECO:0000256" key="5">
    <source>
        <dbReference type="ARBA" id="ARBA00023010"/>
    </source>
</evidence>
<evidence type="ECO:0000256" key="9">
    <source>
        <dbReference type="ARBA" id="ARBA00040174"/>
    </source>
</evidence>
<keyword evidence="7" id="KW-0539">Nucleus</keyword>
<evidence type="ECO:0000256" key="7">
    <source>
        <dbReference type="ARBA" id="ARBA00023242"/>
    </source>
</evidence>
<evidence type="ECO:0000256" key="4">
    <source>
        <dbReference type="ARBA" id="ARBA00022927"/>
    </source>
</evidence>
<dbReference type="PANTHER" id="PTHR31431">
    <property type="entry name" value="NUCLEOPORIN NUP188 HOMOLOG"/>
    <property type="match status" value="1"/>
</dbReference>
<feature type="domain" description="Nucleoporin Nup188 N-terminal" evidence="11">
    <location>
        <begin position="126"/>
        <end position="352"/>
    </location>
</feature>
<keyword evidence="5" id="KW-0811">Translocation</keyword>
<evidence type="ECO:0000259" key="12">
    <source>
        <dbReference type="Pfam" id="PF21093"/>
    </source>
</evidence>
<protein>
    <recommendedName>
        <fullName evidence="9">Nucleoporin NUP188</fullName>
    </recommendedName>
</protein>
<keyword evidence="3" id="KW-0509">mRNA transport</keyword>
<evidence type="ECO:0000256" key="8">
    <source>
        <dbReference type="ARBA" id="ARBA00038387"/>
    </source>
</evidence>
<evidence type="ECO:0000256" key="1">
    <source>
        <dbReference type="ARBA" id="ARBA00004567"/>
    </source>
</evidence>
<evidence type="ECO:0000256" key="2">
    <source>
        <dbReference type="ARBA" id="ARBA00022448"/>
    </source>
</evidence>
<keyword evidence="14" id="KW-1185">Reference proteome</keyword>
<dbReference type="Gene3D" id="1.25.10.70">
    <property type="match status" value="1"/>
</dbReference>
<dbReference type="OrthoDB" id="102511at2759"/>
<dbReference type="Pfam" id="PF21093">
    <property type="entry name" value="Nup188_N-subdom_III"/>
    <property type="match status" value="1"/>
</dbReference>
<comment type="similarity">
    <text evidence="8">Belongs to the Nup188 family.</text>
</comment>